<dbReference type="RefSeq" id="WP_075129767.1">
    <property type="nucleotide sequence ID" value="NZ_MSIE01000087.1"/>
</dbReference>
<dbReference type="InterPro" id="IPR050204">
    <property type="entry name" value="AraC_XylS_family_regulators"/>
</dbReference>
<dbReference type="AlphaFoldDB" id="A0A1Q8C4G6"/>
<dbReference type="STRING" id="1912961.BU204_33200"/>
<evidence type="ECO:0000256" key="3">
    <source>
        <dbReference type="ARBA" id="ARBA00023163"/>
    </source>
</evidence>
<dbReference type="SMART" id="SM00342">
    <property type="entry name" value="HTH_ARAC"/>
    <property type="match status" value="1"/>
</dbReference>
<keyword evidence="6" id="KW-1185">Reference proteome</keyword>
<dbReference type="EMBL" id="MSIE01000087">
    <property type="protein sequence ID" value="OLF09239.1"/>
    <property type="molecule type" value="Genomic_DNA"/>
</dbReference>
<evidence type="ECO:0000259" key="4">
    <source>
        <dbReference type="PROSITE" id="PS01124"/>
    </source>
</evidence>
<proteinExistence type="predicted"/>
<keyword evidence="3" id="KW-0804">Transcription</keyword>
<feature type="domain" description="HTH araC/xylS-type" evidence="4">
    <location>
        <begin position="204"/>
        <end position="302"/>
    </location>
</feature>
<evidence type="ECO:0000313" key="6">
    <source>
        <dbReference type="Proteomes" id="UP000185596"/>
    </source>
</evidence>
<reference evidence="5 6" key="1">
    <citation type="submission" date="2016-12" db="EMBL/GenBank/DDBJ databases">
        <title>The draft genome sequence of Actinophytocola sp. 11-183.</title>
        <authorList>
            <person name="Wang W."/>
            <person name="Yuan L."/>
        </authorList>
    </citation>
    <scope>NUCLEOTIDE SEQUENCE [LARGE SCALE GENOMIC DNA]</scope>
    <source>
        <strain evidence="5 6">11-183</strain>
    </source>
</reference>
<dbReference type="InterPro" id="IPR032783">
    <property type="entry name" value="AraC_lig"/>
</dbReference>
<organism evidence="5 6">
    <name type="scientific">Actinophytocola xanthii</name>
    <dbReference type="NCBI Taxonomy" id="1912961"/>
    <lineage>
        <taxon>Bacteria</taxon>
        <taxon>Bacillati</taxon>
        <taxon>Actinomycetota</taxon>
        <taxon>Actinomycetes</taxon>
        <taxon>Pseudonocardiales</taxon>
        <taxon>Pseudonocardiaceae</taxon>
    </lineage>
</organism>
<dbReference type="PROSITE" id="PS01124">
    <property type="entry name" value="HTH_ARAC_FAMILY_2"/>
    <property type="match status" value="1"/>
</dbReference>
<dbReference type="Gene3D" id="1.10.10.60">
    <property type="entry name" value="Homeodomain-like"/>
    <property type="match status" value="2"/>
</dbReference>
<protein>
    <submittedName>
        <fullName evidence="5">AraC family transcriptional regulator</fullName>
    </submittedName>
</protein>
<evidence type="ECO:0000256" key="2">
    <source>
        <dbReference type="ARBA" id="ARBA00023125"/>
    </source>
</evidence>
<dbReference type="Pfam" id="PF12852">
    <property type="entry name" value="Cupin_6"/>
    <property type="match status" value="1"/>
</dbReference>
<evidence type="ECO:0000313" key="5">
    <source>
        <dbReference type="EMBL" id="OLF09239.1"/>
    </source>
</evidence>
<name>A0A1Q8C4G6_9PSEU</name>
<dbReference type="InterPro" id="IPR020449">
    <property type="entry name" value="Tscrpt_reg_AraC-type_HTH"/>
</dbReference>
<dbReference type="InterPro" id="IPR009057">
    <property type="entry name" value="Homeodomain-like_sf"/>
</dbReference>
<keyword evidence="1" id="KW-0805">Transcription regulation</keyword>
<dbReference type="PROSITE" id="PS00041">
    <property type="entry name" value="HTH_ARAC_FAMILY_1"/>
    <property type="match status" value="1"/>
</dbReference>
<dbReference type="GO" id="GO:0043565">
    <property type="term" value="F:sequence-specific DNA binding"/>
    <property type="evidence" value="ECO:0007669"/>
    <property type="project" value="InterPro"/>
</dbReference>
<dbReference type="PANTHER" id="PTHR46796">
    <property type="entry name" value="HTH-TYPE TRANSCRIPTIONAL ACTIVATOR RHAS-RELATED"/>
    <property type="match status" value="1"/>
</dbReference>
<gene>
    <name evidence="5" type="ORF">BU204_33200</name>
</gene>
<dbReference type="Pfam" id="PF12833">
    <property type="entry name" value="HTH_18"/>
    <property type="match status" value="1"/>
</dbReference>
<dbReference type="PRINTS" id="PR00032">
    <property type="entry name" value="HTHARAC"/>
</dbReference>
<dbReference type="OrthoDB" id="241790at2"/>
<dbReference type="GO" id="GO:0003700">
    <property type="term" value="F:DNA-binding transcription factor activity"/>
    <property type="evidence" value="ECO:0007669"/>
    <property type="project" value="InterPro"/>
</dbReference>
<keyword evidence="2" id="KW-0238">DNA-binding</keyword>
<dbReference type="PANTHER" id="PTHR46796:SF13">
    <property type="entry name" value="HTH-TYPE TRANSCRIPTIONAL ACTIVATOR RHAS"/>
    <property type="match status" value="1"/>
</dbReference>
<dbReference type="Proteomes" id="UP000185596">
    <property type="component" value="Unassembled WGS sequence"/>
</dbReference>
<evidence type="ECO:0000256" key="1">
    <source>
        <dbReference type="ARBA" id="ARBA00023015"/>
    </source>
</evidence>
<dbReference type="SUPFAM" id="SSF46689">
    <property type="entry name" value="Homeodomain-like"/>
    <property type="match status" value="2"/>
</dbReference>
<dbReference type="InterPro" id="IPR018062">
    <property type="entry name" value="HTH_AraC-typ_CS"/>
</dbReference>
<dbReference type="InterPro" id="IPR018060">
    <property type="entry name" value="HTH_AraC"/>
</dbReference>
<sequence length="305" mass="32375">MDPLSDVITVMRTGRPRSARFAWHAPWARWFGPVPGAVGLQVVVRGGCWLIPTGADPVSLATGDVVFLPHGRGHVLADSPTTPVRLTACEPGVPPPSPSPSTEPPTTVTLCGAYELRPTRSVHPMLLALPEIVHLPAGTGQHPHLRAAVDLLGAELEHPTPGTDAAIPALLDTLLLYVLRAWIHRQPPDAPTGWAAALTDPAVGAALHAIHSETAHPWTVAGLAARSGLSRAPFARRFTALVGQPPLAYLTWWRMTTAARLLRDTSAPLSRIAAQVGYSSEFAFSAAFKRSHGTPPGRYRSSASS</sequence>
<accession>A0A1Q8C4G6</accession>
<comment type="caution">
    <text evidence="5">The sequence shown here is derived from an EMBL/GenBank/DDBJ whole genome shotgun (WGS) entry which is preliminary data.</text>
</comment>